<gene>
    <name evidence="1" type="primary">orf c01024</name>
</gene>
<dbReference type="AlphaFoldDB" id="P95922"/>
<accession>P95922</accession>
<protein>
    <submittedName>
        <fullName evidence="1">Orf c01024 protein</fullName>
    </submittedName>
</protein>
<sequence>MSFSSIFQQKNAGLLFIIAGKSTKPISISRSIIPLEIISSIIFLVSLAYCCKAYLSPLTKRSSISFFIFLNCIKRSLSHGNNSLAVSRSKYGYSTNISIRKGLNNNVYMD</sequence>
<dbReference type="PIR" id="S74060">
    <property type="entry name" value="S74060"/>
</dbReference>
<name>P95922_SACSO</name>
<dbReference type="EMBL" id="Y08256">
    <property type="protein sequence ID" value="CAA69426.1"/>
    <property type="molecule type" value="Genomic_DNA"/>
</dbReference>
<reference evidence="1" key="1">
    <citation type="journal article" date="1996" name="Mol. Microbiol.">
        <title>Organizational characteristics and information content of an archaeal genome: 156 kb of sequence from Sulfolobus solfataricus P2.</title>
        <authorList>
            <person name="Sensen C.W."/>
            <person name="Klenk H.P."/>
            <person name="Singh R.K."/>
            <person name="Allard G."/>
            <person name="Chan C.C."/>
            <person name="Liu Q.Y."/>
            <person name="Penny S.L."/>
            <person name="Young F."/>
            <person name="Schenk M.E."/>
            <person name="Gaasterland T."/>
            <person name="Doolittle W.F."/>
            <person name="Ragan M.A."/>
            <person name="Charlebois R.L."/>
        </authorList>
    </citation>
    <scope>NUCLEOTIDE SEQUENCE</scope>
    <source>
        <strain evidence="1">P2</strain>
    </source>
</reference>
<evidence type="ECO:0000313" key="1">
    <source>
        <dbReference type="EMBL" id="CAA69426.1"/>
    </source>
</evidence>
<organism evidence="1">
    <name type="scientific">Saccharolobus solfataricus</name>
    <name type="common">Sulfolobus solfataricus</name>
    <dbReference type="NCBI Taxonomy" id="2287"/>
    <lineage>
        <taxon>Archaea</taxon>
        <taxon>Thermoproteota</taxon>
        <taxon>Thermoprotei</taxon>
        <taxon>Sulfolobales</taxon>
        <taxon>Sulfolobaceae</taxon>
        <taxon>Saccharolobus</taxon>
    </lineage>
</organism>
<proteinExistence type="predicted"/>